<accession>A0A4R3JV91</accession>
<dbReference type="GO" id="GO:0043565">
    <property type="term" value="F:sequence-specific DNA binding"/>
    <property type="evidence" value="ECO:0007669"/>
    <property type="project" value="InterPro"/>
</dbReference>
<dbReference type="Gene3D" id="1.10.10.60">
    <property type="entry name" value="Homeodomain-like"/>
    <property type="match status" value="2"/>
</dbReference>
<dbReference type="PANTHER" id="PTHR43280:SF28">
    <property type="entry name" value="HTH-TYPE TRANSCRIPTIONAL ACTIVATOR RHAS"/>
    <property type="match status" value="1"/>
</dbReference>
<dbReference type="PROSITE" id="PS01124">
    <property type="entry name" value="HTH_ARAC_FAMILY_2"/>
    <property type="match status" value="1"/>
</dbReference>
<keyword evidence="3" id="KW-0804">Transcription</keyword>
<dbReference type="InterPro" id="IPR011051">
    <property type="entry name" value="RmlC_Cupin_sf"/>
</dbReference>
<dbReference type="InterPro" id="IPR020449">
    <property type="entry name" value="Tscrpt_reg_AraC-type_HTH"/>
</dbReference>
<keyword evidence="8" id="KW-1185">Reference proteome</keyword>
<dbReference type="PANTHER" id="PTHR43280">
    <property type="entry name" value="ARAC-FAMILY TRANSCRIPTIONAL REGULATOR"/>
    <property type="match status" value="1"/>
</dbReference>
<evidence type="ECO:0000313" key="7">
    <source>
        <dbReference type="Proteomes" id="UP000294613"/>
    </source>
</evidence>
<dbReference type="InterPro" id="IPR018060">
    <property type="entry name" value="HTH_AraC"/>
</dbReference>
<keyword evidence="2 6" id="KW-0238">DNA-binding</keyword>
<sequence length="327" mass="38701">MEKNYEVLKHYLQSEKQAGNMKKRHSVPQMHRDEDQIVISYPNEEVCKERVVIRQKYKNVPIPNHRHEYIELSFMMEGELSVQIEGKEIRMKSGDICLMNRNVSHSSERATDDIWMFNILMTADFFDTIFMYLFSEDKYISNYIINSLYSESKKKNYIFYHLPEGSFEEKVMEQLICEYFLEEQKNIGKITACLLLLFTEISRAVGAEDEAVITQKSIKIQKEVIEYLKKNYRNATLNSVAKELCFHPNYLSALLKMDGNRGFKDILFDIRMAEASNLLCKTDRKIEEISSEIGYANEGYFYKCFKQKYGESPDNYRKKHKNLNKRQ</sequence>
<dbReference type="Gene3D" id="2.60.120.10">
    <property type="entry name" value="Jelly Rolls"/>
    <property type="match status" value="1"/>
</dbReference>
<dbReference type="GO" id="GO:0003700">
    <property type="term" value="F:DNA-binding transcription factor activity"/>
    <property type="evidence" value="ECO:0007669"/>
    <property type="project" value="InterPro"/>
</dbReference>
<dbReference type="InterPro" id="IPR009057">
    <property type="entry name" value="Homeodomain-like_sf"/>
</dbReference>
<name>A0A4R3JV91_9FIRM</name>
<reference evidence="6 7" key="2">
    <citation type="submission" date="2019-03" db="EMBL/GenBank/DDBJ databases">
        <title>Genomic Encyclopedia of Type Strains, Phase IV (KMG-IV): sequencing the most valuable type-strain genomes for metagenomic binning, comparative biology and taxonomic classification.</title>
        <authorList>
            <person name="Goeker M."/>
        </authorList>
    </citation>
    <scope>NUCLEOTIDE SEQUENCE [LARGE SCALE GENOMIC DNA]</scope>
    <source>
        <strain evidence="6 7">DSM 103426</strain>
    </source>
</reference>
<dbReference type="AlphaFoldDB" id="A0A4R3JV91"/>
<dbReference type="SUPFAM" id="SSF46689">
    <property type="entry name" value="Homeodomain-like"/>
    <property type="match status" value="1"/>
</dbReference>
<dbReference type="EMBL" id="BHEO01000008">
    <property type="protein sequence ID" value="GBU05260.1"/>
    <property type="molecule type" value="Genomic_DNA"/>
</dbReference>
<dbReference type="PRINTS" id="PR00032">
    <property type="entry name" value="HTHARAC"/>
</dbReference>
<keyword evidence="1" id="KW-0805">Transcription regulation</keyword>
<comment type="caution">
    <text evidence="6">The sequence shown here is derived from an EMBL/GenBank/DDBJ whole genome shotgun (WGS) entry which is preliminary data.</text>
</comment>
<feature type="domain" description="HTH araC/xylS-type" evidence="4">
    <location>
        <begin position="222"/>
        <end position="319"/>
    </location>
</feature>
<evidence type="ECO:0000256" key="2">
    <source>
        <dbReference type="ARBA" id="ARBA00023125"/>
    </source>
</evidence>
<dbReference type="InterPro" id="IPR018062">
    <property type="entry name" value="HTH_AraC-typ_CS"/>
</dbReference>
<dbReference type="InterPro" id="IPR003313">
    <property type="entry name" value="AraC-bd"/>
</dbReference>
<dbReference type="SUPFAM" id="SSF51182">
    <property type="entry name" value="RmlC-like cupins"/>
    <property type="match status" value="1"/>
</dbReference>
<evidence type="ECO:0000313" key="8">
    <source>
        <dbReference type="Proteomes" id="UP000702954"/>
    </source>
</evidence>
<evidence type="ECO:0000313" key="6">
    <source>
        <dbReference type="EMBL" id="TCS69951.1"/>
    </source>
</evidence>
<dbReference type="Pfam" id="PF02311">
    <property type="entry name" value="AraC_binding"/>
    <property type="match status" value="1"/>
</dbReference>
<gene>
    <name evidence="6" type="ORF">EDD74_102123</name>
    <name evidence="5" type="ORF">FAEUMB_18010</name>
</gene>
<evidence type="ECO:0000313" key="5">
    <source>
        <dbReference type="EMBL" id="GBU05260.1"/>
    </source>
</evidence>
<protein>
    <submittedName>
        <fullName evidence="5">AraC family transcriptional regulator</fullName>
    </submittedName>
    <submittedName>
        <fullName evidence="6">AraC-like DNA-binding protein</fullName>
    </submittedName>
</protein>
<proteinExistence type="predicted"/>
<reference evidence="5 8" key="1">
    <citation type="journal article" date="2018" name="Int. J. Syst. Evol. Microbiol.">
        <title>Draft Genome Sequence of Faecalimonas umbilicata JCM 30896T, an Acetate-Producing Bacterium Isolated from Human Feces.</title>
        <authorList>
            <person name="Sakamoto M."/>
            <person name="Ikeyama N."/>
            <person name="Yuki M."/>
            <person name="Ohkuma M."/>
        </authorList>
    </citation>
    <scope>NUCLEOTIDE SEQUENCE [LARGE SCALE GENOMIC DNA]</scope>
    <source>
        <strain evidence="5 8">EGH7</strain>
    </source>
</reference>
<dbReference type="RefSeq" id="WP_008976432.1">
    <property type="nucleotide sequence ID" value="NZ_BHEO01000008.1"/>
</dbReference>
<dbReference type="Pfam" id="PF12833">
    <property type="entry name" value="HTH_18"/>
    <property type="match status" value="1"/>
</dbReference>
<evidence type="ECO:0000256" key="3">
    <source>
        <dbReference type="ARBA" id="ARBA00023163"/>
    </source>
</evidence>
<dbReference type="SMART" id="SM00342">
    <property type="entry name" value="HTH_ARAC"/>
    <property type="match status" value="1"/>
</dbReference>
<dbReference type="PROSITE" id="PS00041">
    <property type="entry name" value="HTH_ARAC_FAMILY_1"/>
    <property type="match status" value="1"/>
</dbReference>
<dbReference type="EMBL" id="SLZV01000002">
    <property type="protein sequence ID" value="TCS69951.1"/>
    <property type="molecule type" value="Genomic_DNA"/>
</dbReference>
<dbReference type="InterPro" id="IPR014710">
    <property type="entry name" value="RmlC-like_jellyroll"/>
</dbReference>
<evidence type="ECO:0000259" key="4">
    <source>
        <dbReference type="PROSITE" id="PS01124"/>
    </source>
</evidence>
<dbReference type="Proteomes" id="UP000294613">
    <property type="component" value="Unassembled WGS sequence"/>
</dbReference>
<dbReference type="Proteomes" id="UP000702954">
    <property type="component" value="Unassembled WGS sequence"/>
</dbReference>
<organism evidence="6 7">
    <name type="scientific">Faecalimonas umbilicata</name>
    <dbReference type="NCBI Taxonomy" id="1912855"/>
    <lineage>
        <taxon>Bacteria</taxon>
        <taxon>Bacillati</taxon>
        <taxon>Bacillota</taxon>
        <taxon>Clostridia</taxon>
        <taxon>Lachnospirales</taxon>
        <taxon>Lachnospiraceae</taxon>
        <taxon>Faecalimonas</taxon>
    </lineage>
</organism>
<evidence type="ECO:0000256" key="1">
    <source>
        <dbReference type="ARBA" id="ARBA00023015"/>
    </source>
</evidence>